<evidence type="ECO:0000313" key="9">
    <source>
        <dbReference type="Proteomes" id="UP000672027"/>
    </source>
</evidence>
<keyword evidence="9" id="KW-1185">Reference proteome</keyword>
<sequence>MSKKLDFPTALLHPRHWLTWLGVAAFAPLAWLPWRTRRWLGMRIGTWIYRRNHKRRQVVLTNLRLCFPDWNETQRQAMALTHLREYAHALLDYSVLFFRSRQWLQHRTSIKGREHLEHAINANENIILLLAHSVWLEFAPVGIGQHYRAYGSYKPFPNPVLNWLIARSRLADVEFVIAREEGMMKLVRAFQPGRCLFFLPDEDHGTTASVFAPFFGVPKATLTTPARLSKLGKATALPMFTCFNTQTGKYEINIGMALQEFPSKNEVADASTLNQSLEKLIRNKPSQYMWLLKFFRTRPANENNVY</sequence>
<keyword evidence="7" id="KW-1133">Transmembrane helix</keyword>
<dbReference type="PANTHER" id="PTHR30606:SF4">
    <property type="entry name" value="LIPID A BIOSYNTHESIS MYRISTOYLTRANSFERASE"/>
    <property type="match status" value="1"/>
</dbReference>
<evidence type="ECO:0000256" key="2">
    <source>
        <dbReference type="ARBA" id="ARBA00022475"/>
    </source>
</evidence>
<keyword evidence="4" id="KW-0808">Transferase</keyword>
<keyword evidence="6 8" id="KW-0012">Acyltransferase</keyword>
<dbReference type="Proteomes" id="UP000672027">
    <property type="component" value="Chromosome"/>
</dbReference>
<evidence type="ECO:0000313" key="8">
    <source>
        <dbReference type="EMBL" id="QTR51155.1"/>
    </source>
</evidence>
<dbReference type="PIRSF" id="PIRSF026649">
    <property type="entry name" value="MsbB"/>
    <property type="match status" value="1"/>
</dbReference>
<keyword evidence="3" id="KW-0997">Cell inner membrane</keyword>
<evidence type="ECO:0000256" key="7">
    <source>
        <dbReference type="SAM" id="Phobius"/>
    </source>
</evidence>
<comment type="subcellular location">
    <subcellularLocation>
        <location evidence="1">Cell inner membrane</location>
    </subcellularLocation>
</comment>
<dbReference type="PANTHER" id="PTHR30606">
    <property type="entry name" value="LIPID A BIOSYNTHESIS LAUROYL ACYLTRANSFERASE"/>
    <property type="match status" value="1"/>
</dbReference>
<evidence type="ECO:0000256" key="5">
    <source>
        <dbReference type="ARBA" id="ARBA00023136"/>
    </source>
</evidence>
<evidence type="ECO:0000256" key="1">
    <source>
        <dbReference type="ARBA" id="ARBA00004533"/>
    </source>
</evidence>
<keyword evidence="5 7" id="KW-0472">Membrane</keyword>
<protein>
    <submittedName>
        <fullName evidence="8">Lipid A biosynthesis acyltransferase</fullName>
    </submittedName>
</protein>
<dbReference type="RefSeq" id="WP_210229316.1">
    <property type="nucleotide sequence ID" value="NZ_CP072800.1"/>
</dbReference>
<evidence type="ECO:0000256" key="6">
    <source>
        <dbReference type="ARBA" id="ARBA00023315"/>
    </source>
</evidence>
<dbReference type="Pfam" id="PF03279">
    <property type="entry name" value="Lip_A_acyltrans"/>
    <property type="match status" value="1"/>
</dbReference>
<accession>A0ABX7X5K0</accession>
<reference evidence="8 9" key="1">
    <citation type="submission" date="2021-04" db="EMBL/GenBank/DDBJ databases">
        <title>Genomics, taxonomy and metabolism of representatives of sulfur bacteria of the genus Thiothrix: Thiothrix fructosivorans QT, Thiothrix unzii A1T and three new species, Thiothrix subterranea sp. nov., Thiothrix litoralis sp. nov. and 'Candidatus Thiothrix anitrata' sp. nov.</title>
        <authorList>
            <person name="Ravin N.V."/>
            <person name="Smolyakov D."/>
            <person name="Rudenko T.S."/>
            <person name="Mardanov A.V."/>
            <person name="Beletsky A.V."/>
            <person name="Markov N.D."/>
            <person name="Fomenkov A.I."/>
            <person name="Roberts R.J."/>
            <person name="Karnachuk O.V."/>
            <person name="Novikov A."/>
            <person name="Grabovich M.Y."/>
        </authorList>
    </citation>
    <scope>NUCLEOTIDE SEQUENCE [LARGE SCALE GENOMIC DNA]</scope>
    <source>
        <strain evidence="8 9">A52</strain>
    </source>
</reference>
<organism evidence="8 9">
    <name type="scientific">Candidatus Thiothrix anitrata</name>
    <dbReference type="NCBI Taxonomy" id="2823902"/>
    <lineage>
        <taxon>Bacteria</taxon>
        <taxon>Pseudomonadati</taxon>
        <taxon>Pseudomonadota</taxon>
        <taxon>Gammaproteobacteria</taxon>
        <taxon>Thiotrichales</taxon>
        <taxon>Thiotrichaceae</taxon>
        <taxon>Thiothrix</taxon>
    </lineage>
</organism>
<gene>
    <name evidence="8" type="ORF">J8380_06275</name>
</gene>
<evidence type="ECO:0000256" key="3">
    <source>
        <dbReference type="ARBA" id="ARBA00022519"/>
    </source>
</evidence>
<dbReference type="GO" id="GO:0016746">
    <property type="term" value="F:acyltransferase activity"/>
    <property type="evidence" value="ECO:0007669"/>
    <property type="project" value="UniProtKB-KW"/>
</dbReference>
<dbReference type="InterPro" id="IPR004960">
    <property type="entry name" value="LipA_acyltrans"/>
</dbReference>
<keyword evidence="2" id="KW-1003">Cell membrane</keyword>
<proteinExistence type="predicted"/>
<dbReference type="EMBL" id="CP072800">
    <property type="protein sequence ID" value="QTR51155.1"/>
    <property type="molecule type" value="Genomic_DNA"/>
</dbReference>
<name>A0ABX7X5K0_9GAMM</name>
<evidence type="ECO:0000256" key="4">
    <source>
        <dbReference type="ARBA" id="ARBA00022679"/>
    </source>
</evidence>
<feature type="transmembrane region" description="Helical" evidence="7">
    <location>
        <begin position="17"/>
        <end position="34"/>
    </location>
</feature>
<keyword evidence="7" id="KW-0812">Transmembrane</keyword>
<dbReference type="CDD" id="cd07984">
    <property type="entry name" value="LPLAT_LABLAT-like"/>
    <property type="match status" value="1"/>
</dbReference>